<keyword evidence="2" id="KW-1185">Reference proteome</keyword>
<proteinExistence type="predicted"/>
<evidence type="ECO:0000313" key="2">
    <source>
        <dbReference type="Proteomes" id="UP000887572"/>
    </source>
</evidence>
<dbReference type="WBParaSite" id="Gr19_v10_g10973.t1">
    <property type="protein sequence ID" value="Gr19_v10_g10973.t1"/>
    <property type="gene ID" value="Gr19_v10_g10973"/>
</dbReference>
<evidence type="ECO:0000256" key="1">
    <source>
        <dbReference type="SAM" id="MobiDB-lite"/>
    </source>
</evidence>
<feature type="region of interest" description="Disordered" evidence="1">
    <location>
        <begin position="105"/>
        <end position="139"/>
    </location>
</feature>
<feature type="compositionally biased region" description="Polar residues" evidence="1">
    <location>
        <begin position="247"/>
        <end position="262"/>
    </location>
</feature>
<name>A0A914GSI5_GLORO</name>
<feature type="compositionally biased region" description="Polar residues" evidence="1">
    <location>
        <begin position="283"/>
        <end position="308"/>
    </location>
</feature>
<feature type="region of interest" description="Disordered" evidence="1">
    <location>
        <begin position="362"/>
        <end position="503"/>
    </location>
</feature>
<reference evidence="3 4" key="1">
    <citation type="submission" date="2022-11" db="UniProtKB">
        <authorList>
            <consortium name="WormBaseParasite"/>
        </authorList>
    </citation>
    <scope>IDENTIFICATION</scope>
</reference>
<accession>A0A914GSI5</accession>
<feature type="compositionally biased region" description="Low complexity" evidence="1">
    <location>
        <begin position="115"/>
        <end position="128"/>
    </location>
</feature>
<feature type="region of interest" description="Disordered" evidence="1">
    <location>
        <begin position="281"/>
        <end position="308"/>
    </location>
</feature>
<organism evidence="2 3">
    <name type="scientific">Globodera rostochiensis</name>
    <name type="common">Golden nematode worm</name>
    <name type="synonym">Heterodera rostochiensis</name>
    <dbReference type="NCBI Taxonomy" id="31243"/>
    <lineage>
        <taxon>Eukaryota</taxon>
        <taxon>Metazoa</taxon>
        <taxon>Ecdysozoa</taxon>
        <taxon>Nematoda</taxon>
        <taxon>Chromadorea</taxon>
        <taxon>Rhabditida</taxon>
        <taxon>Tylenchina</taxon>
        <taxon>Tylenchomorpha</taxon>
        <taxon>Tylenchoidea</taxon>
        <taxon>Heteroderidae</taxon>
        <taxon>Heteroderinae</taxon>
        <taxon>Globodera</taxon>
    </lineage>
</organism>
<dbReference type="AlphaFoldDB" id="A0A914GSI5"/>
<feature type="region of interest" description="Disordered" evidence="1">
    <location>
        <begin position="236"/>
        <end position="262"/>
    </location>
</feature>
<feature type="compositionally biased region" description="Polar residues" evidence="1">
    <location>
        <begin position="434"/>
        <end position="465"/>
    </location>
</feature>
<protein>
    <submittedName>
        <fullName evidence="3 4">Uncharacterized protein</fullName>
    </submittedName>
</protein>
<feature type="compositionally biased region" description="Low complexity" evidence="1">
    <location>
        <begin position="405"/>
        <end position="419"/>
    </location>
</feature>
<dbReference type="Proteomes" id="UP000887572">
    <property type="component" value="Unplaced"/>
</dbReference>
<evidence type="ECO:0000313" key="4">
    <source>
        <dbReference type="WBParaSite" id="Gr19_v10_g6845.t1"/>
    </source>
</evidence>
<sequence length="561" mass="61105">MDLVEKYHNNQINTQKDLLKQLNDIRVELCSRTLTNYLKAIKKAGGGYRKNAFEQFKEDHRAMSLVKQFNNNQITDTELLDALKQIKPKMSIDSMYLYVDRLNHEEDDGGSRNPGSSTSASNKGKSTNSGGGSRKNAFEKFKDNPGAMSLVEQYNNKQITAKALFEALKQIKPKMSIDLMYLYVDRLNHEAAGGGSRKNAFEKFKNDPHSMALVEQYNNKQITDMTLFEAYVPRLNEEKNGGGTPNLPDQSPSTEMWNFSNPTKDLDASPFIQASQIAQQSSNFTSGNPGSSEKGKSTNFSKGTNPDNWSHYLITGSAPHYGDAMPSQQAPPMHSTFMRLPSQAGTDSTNWFGGNSQNDDGSLYSVVRPKNRSSSGGFNTTPPFFPNQLQSTGRTSASNFFSPIPNTSNFNSGNPGSSSHYGDAIPFQQAPMPGTSSFPAFPNQPSNQSAQLNSSTKFVSSQPGTPSLDWSGGNSEDNDGSLASVVRPKRPSSSRGWPTFAAQTSGPDTCGLRQNDICDPTFGAQTCGPDTCGLRQNDICNPTFGAQTFAAQTFAAQTLAA</sequence>
<evidence type="ECO:0000313" key="3">
    <source>
        <dbReference type="WBParaSite" id="Gr19_v10_g10973.t1"/>
    </source>
</evidence>
<feature type="compositionally biased region" description="Polar residues" evidence="1">
    <location>
        <begin position="372"/>
        <end position="401"/>
    </location>
</feature>
<dbReference type="WBParaSite" id="Gr19_v10_g6845.t1">
    <property type="protein sequence ID" value="Gr19_v10_g6845.t1"/>
    <property type="gene ID" value="Gr19_v10_g6845"/>
</dbReference>